<protein>
    <submittedName>
        <fullName evidence="8">O-antigen ligase</fullName>
    </submittedName>
</protein>
<evidence type="ECO:0000313" key="9">
    <source>
        <dbReference type="Proteomes" id="UP000198723"/>
    </source>
</evidence>
<dbReference type="EMBL" id="FMAJ01000021">
    <property type="protein sequence ID" value="SCB61649.1"/>
    <property type="molecule type" value="Genomic_DNA"/>
</dbReference>
<feature type="transmembrane region" description="Helical" evidence="6">
    <location>
        <begin position="94"/>
        <end position="116"/>
    </location>
</feature>
<sequence>MSFGPTYVRDGDIGLRPSVRARPRHGIRKETLVRLLLTGIFYLALLRATGMWYGYPSNFDDGASVDPLPQKLMLYSLIPLIGFYGILEPNRFLAFFRGISPLVGIVIFSIVVSFFGSLDFGASVRGAAAVGLLALGPLLFRLRYGNEETLRLLANFAIFSAFANVLYTAAFPRFGIMGGSLAGAVKGLFYHKNTMGQFSAICFIVLISHRLPSPRLRYSGLLKTIAIMLTLVLIVVSLSSTAVVMVAIGLATIFGLKMMENIRHSMARAFIVLFLCLLIGFAGSIAYLGVAQAVAEAFGKDLTLSGRSDIWEQVIPLIYDRPIFGYGFATFRQADIVEEYVRLGHTVRSLHNTYLEICLNIGIPGFLCWIGFLLTRIFKKIAAVYRSHQLQAVQAKEVALILLVMIGAMTEAGMMLAPIGLWPVLVSVLPMRTEPVVPPPRRRRSLSTGPAGRRSLRYPQPASGE</sequence>
<evidence type="ECO:0000313" key="8">
    <source>
        <dbReference type="EMBL" id="SCB61649.1"/>
    </source>
</evidence>
<feature type="transmembrane region" description="Helical" evidence="6">
    <location>
        <begin position="271"/>
        <end position="295"/>
    </location>
</feature>
<proteinExistence type="predicted"/>
<name>A0A1C3YB91_9HYPH</name>
<keyword evidence="3 6" id="KW-1133">Transmembrane helix</keyword>
<comment type="subcellular location">
    <subcellularLocation>
        <location evidence="1">Membrane</location>
        <topology evidence="1">Multi-pass membrane protein</topology>
    </subcellularLocation>
</comment>
<evidence type="ECO:0000256" key="1">
    <source>
        <dbReference type="ARBA" id="ARBA00004141"/>
    </source>
</evidence>
<dbReference type="GO" id="GO:0016020">
    <property type="term" value="C:membrane"/>
    <property type="evidence" value="ECO:0007669"/>
    <property type="project" value="UniProtKB-SubCell"/>
</dbReference>
<feature type="transmembrane region" description="Helical" evidence="6">
    <location>
        <begin position="152"/>
        <end position="170"/>
    </location>
</feature>
<dbReference type="AlphaFoldDB" id="A0A1C3YB91"/>
<reference evidence="8 9" key="1">
    <citation type="submission" date="2016-08" db="EMBL/GenBank/DDBJ databases">
        <authorList>
            <person name="Seilhamer J.J."/>
        </authorList>
    </citation>
    <scope>NUCLEOTIDE SEQUENCE [LARGE SCALE GENOMIC DNA]</scope>
    <source>
        <strain evidence="8 9">HBR26</strain>
    </source>
</reference>
<keyword evidence="4 6" id="KW-0472">Membrane</keyword>
<keyword evidence="2 6" id="KW-0812">Transmembrane</keyword>
<evidence type="ECO:0000256" key="5">
    <source>
        <dbReference type="SAM" id="MobiDB-lite"/>
    </source>
</evidence>
<evidence type="ECO:0000256" key="6">
    <source>
        <dbReference type="SAM" id="Phobius"/>
    </source>
</evidence>
<dbReference type="GO" id="GO:0016874">
    <property type="term" value="F:ligase activity"/>
    <property type="evidence" value="ECO:0007669"/>
    <property type="project" value="UniProtKB-KW"/>
</dbReference>
<feature type="transmembrane region" description="Helical" evidence="6">
    <location>
        <begin position="32"/>
        <end position="52"/>
    </location>
</feature>
<feature type="domain" description="O-antigen ligase-related" evidence="7">
    <location>
        <begin position="226"/>
        <end position="370"/>
    </location>
</feature>
<dbReference type="RefSeq" id="WP_064695410.1">
    <property type="nucleotide sequence ID" value="NZ_FMAJ01000021.1"/>
</dbReference>
<evidence type="ECO:0000256" key="3">
    <source>
        <dbReference type="ARBA" id="ARBA00022989"/>
    </source>
</evidence>
<dbReference type="Pfam" id="PF04932">
    <property type="entry name" value="Wzy_C"/>
    <property type="match status" value="1"/>
</dbReference>
<feature type="transmembrane region" description="Helical" evidence="6">
    <location>
        <begin position="354"/>
        <end position="378"/>
    </location>
</feature>
<feature type="transmembrane region" description="Helical" evidence="6">
    <location>
        <begin position="398"/>
        <end position="422"/>
    </location>
</feature>
<gene>
    <name evidence="8" type="ORF">GA0061105_12125</name>
</gene>
<feature type="transmembrane region" description="Helical" evidence="6">
    <location>
        <begin position="72"/>
        <end position="87"/>
    </location>
</feature>
<dbReference type="InterPro" id="IPR007016">
    <property type="entry name" value="O-antigen_ligase-rel_domated"/>
</dbReference>
<feature type="region of interest" description="Disordered" evidence="5">
    <location>
        <begin position="436"/>
        <end position="465"/>
    </location>
</feature>
<evidence type="ECO:0000256" key="4">
    <source>
        <dbReference type="ARBA" id="ARBA00023136"/>
    </source>
</evidence>
<accession>A0A1C3YB91</accession>
<organism evidence="8 9">
    <name type="scientific">Rhizobium aethiopicum</name>
    <dbReference type="NCBI Taxonomy" id="1138170"/>
    <lineage>
        <taxon>Bacteria</taxon>
        <taxon>Pseudomonadati</taxon>
        <taxon>Pseudomonadota</taxon>
        <taxon>Alphaproteobacteria</taxon>
        <taxon>Hyphomicrobiales</taxon>
        <taxon>Rhizobiaceae</taxon>
        <taxon>Rhizobium/Agrobacterium group</taxon>
        <taxon>Rhizobium</taxon>
    </lineage>
</organism>
<dbReference type="PANTHER" id="PTHR37422:SF17">
    <property type="entry name" value="O-ANTIGEN LIGASE"/>
    <property type="match status" value="1"/>
</dbReference>
<evidence type="ECO:0000259" key="7">
    <source>
        <dbReference type="Pfam" id="PF04932"/>
    </source>
</evidence>
<dbReference type="STRING" id="1138170.GA0061105_12125"/>
<dbReference type="PANTHER" id="PTHR37422">
    <property type="entry name" value="TEICHURONIC ACID BIOSYNTHESIS PROTEIN TUAE"/>
    <property type="match status" value="1"/>
</dbReference>
<evidence type="ECO:0000256" key="2">
    <source>
        <dbReference type="ARBA" id="ARBA00022692"/>
    </source>
</evidence>
<dbReference type="InterPro" id="IPR051533">
    <property type="entry name" value="WaaL-like"/>
</dbReference>
<feature type="transmembrane region" description="Helical" evidence="6">
    <location>
        <begin position="122"/>
        <end position="140"/>
    </location>
</feature>
<feature type="transmembrane region" description="Helical" evidence="6">
    <location>
        <begin position="220"/>
        <end position="236"/>
    </location>
</feature>
<keyword evidence="8" id="KW-0436">Ligase</keyword>
<dbReference type="Proteomes" id="UP000198723">
    <property type="component" value="Unassembled WGS sequence"/>
</dbReference>